<reference evidence="9" key="1">
    <citation type="submission" date="2023-05" db="EMBL/GenBank/DDBJ databases">
        <title>Sedimentitalea sp. nov. JM2-8.</title>
        <authorList>
            <person name="Huang J."/>
        </authorList>
    </citation>
    <scope>NUCLEOTIDE SEQUENCE [LARGE SCALE GENOMIC DNA]</scope>
    <source>
        <strain evidence="9">KHS03</strain>
    </source>
</reference>
<keyword evidence="3 6" id="KW-0812">Transmembrane</keyword>
<proteinExistence type="predicted"/>
<dbReference type="Gene3D" id="1.20.1250.20">
    <property type="entry name" value="MFS general substrate transporter like domains"/>
    <property type="match status" value="2"/>
</dbReference>
<feature type="transmembrane region" description="Helical" evidence="6">
    <location>
        <begin position="364"/>
        <end position="384"/>
    </location>
</feature>
<feature type="transmembrane region" description="Helical" evidence="6">
    <location>
        <begin position="97"/>
        <end position="117"/>
    </location>
</feature>
<keyword evidence="4 6" id="KW-1133">Transmembrane helix</keyword>
<feature type="transmembrane region" description="Helical" evidence="6">
    <location>
        <begin position="126"/>
        <end position="149"/>
    </location>
</feature>
<evidence type="ECO:0000256" key="5">
    <source>
        <dbReference type="ARBA" id="ARBA00023136"/>
    </source>
</evidence>
<keyword evidence="9" id="KW-1185">Reference proteome</keyword>
<feature type="transmembrane region" description="Helical" evidence="6">
    <location>
        <begin position="155"/>
        <end position="179"/>
    </location>
</feature>
<dbReference type="PANTHER" id="PTHR43124">
    <property type="entry name" value="PURINE EFFLUX PUMP PBUE"/>
    <property type="match status" value="1"/>
</dbReference>
<feature type="transmembrane region" description="Helical" evidence="6">
    <location>
        <begin position="74"/>
        <end position="91"/>
    </location>
</feature>
<dbReference type="Proteomes" id="UP001255416">
    <property type="component" value="Unassembled WGS sequence"/>
</dbReference>
<feature type="domain" description="Major facilitator superfamily (MFS) profile" evidence="7">
    <location>
        <begin position="4"/>
        <end position="390"/>
    </location>
</feature>
<sequence length="390" mass="40556">MQAGLIVLCLAYVLSQFFRAFLAVLTSVLARDTGAAADDLAAASGLWFLTFAAMQLPVGWALDRIGPRRTAASLLFLGGGGGAALFALASSPFHIKIAMLLIGVGCSPVLMASYYIFAREYPPARFAILAALMLGVGSIGNLVASYPMALAVELIGWRGSLAGLSAISVAVAAGIYVLVRDPAAISGGVKGSVLELLKLPVMWAILPMMLVNYAPAAALRGLWIGPYLSDVFGLGTVQVGQATLVMGVAMIAGTLSYGPMDRLLNTRKWVVFCGNFGAAMALGLLVAVIDTNVVLSVALIALIGFLGGSFPVIIAHGRSFFPPHLVGRGVTLMNLFGIGGAGLAQFASGRIHEQMAPDSATQAYVAIFGFFGLMLLVGTLAYLFSRDSMD</sequence>
<dbReference type="PANTHER" id="PTHR43124:SF3">
    <property type="entry name" value="CHLORAMPHENICOL EFFLUX PUMP RV0191"/>
    <property type="match status" value="1"/>
</dbReference>
<evidence type="ECO:0000256" key="3">
    <source>
        <dbReference type="ARBA" id="ARBA00022692"/>
    </source>
</evidence>
<dbReference type="EMBL" id="JASMWN010000002">
    <property type="protein sequence ID" value="MDU9003165.1"/>
    <property type="molecule type" value="Genomic_DNA"/>
</dbReference>
<evidence type="ECO:0000256" key="6">
    <source>
        <dbReference type="SAM" id="Phobius"/>
    </source>
</evidence>
<evidence type="ECO:0000259" key="7">
    <source>
        <dbReference type="PROSITE" id="PS50850"/>
    </source>
</evidence>
<organism evidence="8 9">
    <name type="scientific">Sedimentitalea todarodis</name>
    <dbReference type="NCBI Taxonomy" id="1631240"/>
    <lineage>
        <taxon>Bacteria</taxon>
        <taxon>Pseudomonadati</taxon>
        <taxon>Pseudomonadota</taxon>
        <taxon>Alphaproteobacteria</taxon>
        <taxon>Rhodobacterales</taxon>
        <taxon>Paracoccaceae</taxon>
        <taxon>Sedimentitalea</taxon>
    </lineage>
</organism>
<feature type="transmembrane region" description="Helical" evidence="6">
    <location>
        <begin position="200"/>
        <end position="219"/>
    </location>
</feature>
<dbReference type="InterPro" id="IPR011701">
    <property type="entry name" value="MFS"/>
</dbReference>
<evidence type="ECO:0000256" key="2">
    <source>
        <dbReference type="ARBA" id="ARBA00022475"/>
    </source>
</evidence>
<dbReference type="InterPro" id="IPR050189">
    <property type="entry name" value="MFS_Efflux_Transporters"/>
</dbReference>
<dbReference type="SUPFAM" id="SSF103473">
    <property type="entry name" value="MFS general substrate transporter"/>
    <property type="match status" value="1"/>
</dbReference>
<accession>A0ABU3VAG7</accession>
<feature type="transmembrane region" description="Helical" evidence="6">
    <location>
        <begin position="295"/>
        <end position="313"/>
    </location>
</feature>
<feature type="transmembrane region" description="Helical" evidence="6">
    <location>
        <begin position="239"/>
        <end position="257"/>
    </location>
</feature>
<dbReference type="InterPro" id="IPR020846">
    <property type="entry name" value="MFS_dom"/>
</dbReference>
<dbReference type="RefSeq" id="WP_316773817.1">
    <property type="nucleotide sequence ID" value="NZ_JASMWN010000002.1"/>
</dbReference>
<keyword evidence="5 6" id="KW-0472">Membrane</keyword>
<protein>
    <submittedName>
        <fullName evidence="8">MFS transporter</fullName>
    </submittedName>
</protein>
<dbReference type="InterPro" id="IPR036259">
    <property type="entry name" value="MFS_trans_sf"/>
</dbReference>
<comment type="subcellular location">
    <subcellularLocation>
        <location evidence="1">Cell membrane</location>
        <topology evidence="1">Multi-pass membrane protein</topology>
    </subcellularLocation>
</comment>
<evidence type="ECO:0000256" key="1">
    <source>
        <dbReference type="ARBA" id="ARBA00004651"/>
    </source>
</evidence>
<name>A0ABU3VAG7_9RHOB</name>
<dbReference type="PROSITE" id="PS50850">
    <property type="entry name" value="MFS"/>
    <property type="match status" value="1"/>
</dbReference>
<dbReference type="Pfam" id="PF07690">
    <property type="entry name" value="MFS_1"/>
    <property type="match status" value="1"/>
</dbReference>
<comment type="caution">
    <text evidence="8">The sequence shown here is derived from an EMBL/GenBank/DDBJ whole genome shotgun (WGS) entry which is preliminary data.</text>
</comment>
<evidence type="ECO:0000313" key="8">
    <source>
        <dbReference type="EMBL" id="MDU9003165.1"/>
    </source>
</evidence>
<gene>
    <name evidence="8" type="ORF">QO231_04785</name>
</gene>
<feature type="transmembrane region" description="Helical" evidence="6">
    <location>
        <begin position="269"/>
        <end position="289"/>
    </location>
</feature>
<evidence type="ECO:0000313" key="9">
    <source>
        <dbReference type="Proteomes" id="UP001255416"/>
    </source>
</evidence>
<keyword evidence="2" id="KW-1003">Cell membrane</keyword>
<evidence type="ECO:0000256" key="4">
    <source>
        <dbReference type="ARBA" id="ARBA00022989"/>
    </source>
</evidence>
<feature type="transmembrane region" description="Helical" evidence="6">
    <location>
        <begin position="40"/>
        <end position="62"/>
    </location>
</feature>
<feature type="transmembrane region" description="Helical" evidence="6">
    <location>
        <begin position="325"/>
        <end position="344"/>
    </location>
</feature>